<name>A0AAN9QP08_CANGL</name>
<keyword evidence="3" id="KW-1185">Reference proteome</keyword>
<comment type="caution">
    <text evidence="2">The sequence shown here is derived from an EMBL/GenBank/DDBJ whole genome shotgun (WGS) entry which is preliminary data.</text>
</comment>
<proteinExistence type="predicted"/>
<accession>A0AAN9QP08</accession>
<evidence type="ECO:0000313" key="2">
    <source>
        <dbReference type="EMBL" id="KAK7344885.1"/>
    </source>
</evidence>
<dbReference type="Proteomes" id="UP001367508">
    <property type="component" value="Unassembled WGS sequence"/>
</dbReference>
<dbReference type="EMBL" id="JAYMYQ010000003">
    <property type="protein sequence ID" value="KAK7344885.1"/>
    <property type="molecule type" value="Genomic_DNA"/>
</dbReference>
<feature type="region of interest" description="Disordered" evidence="1">
    <location>
        <begin position="1"/>
        <end position="23"/>
    </location>
</feature>
<dbReference type="AlphaFoldDB" id="A0AAN9QP08"/>
<organism evidence="2 3">
    <name type="scientific">Canavalia gladiata</name>
    <name type="common">Sword bean</name>
    <name type="synonym">Dolichos gladiatus</name>
    <dbReference type="NCBI Taxonomy" id="3824"/>
    <lineage>
        <taxon>Eukaryota</taxon>
        <taxon>Viridiplantae</taxon>
        <taxon>Streptophyta</taxon>
        <taxon>Embryophyta</taxon>
        <taxon>Tracheophyta</taxon>
        <taxon>Spermatophyta</taxon>
        <taxon>Magnoliopsida</taxon>
        <taxon>eudicotyledons</taxon>
        <taxon>Gunneridae</taxon>
        <taxon>Pentapetalae</taxon>
        <taxon>rosids</taxon>
        <taxon>fabids</taxon>
        <taxon>Fabales</taxon>
        <taxon>Fabaceae</taxon>
        <taxon>Papilionoideae</taxon>
        <taxon>50 kb inversion clade</taxon>
        <taxon>NPAAA clade</taxon>
        <taxon>indigoferoid/millettioid clade</taxon>
        <taxon>Phaseoleae</taxon>
        <taxon>Canavalia</taxon>
    </lineage>
</organism>
<evidence type="ECO:0000313" key="3">
    <source>
        <dbReference type="Proteomes" id="UP001367508"/>
    </source>
</evidence>
<gene>
    <name evidence="2" type="ORF">VNO77_15090</name>
</gene>
<reference evidence="2 3" key="1">
    <citation type="submission" date="2024-01" db="EMBL/GenBank/DDBJ databases">
        <title>The genomes of 5 underutilized Papilionoideae crops provide insights into root nodulation and disease resistanc.</title>
        <authorList>
            <person name="Jiang F."/>
        </authorList>
    </citation>
    <scope>NUCLEOTIDE SEQUENCE [LARGE SCALE GENOMIC DNA]</scope>
    <source>
        <strain evidence="2">LVBAO_FW01</strain>
        <tissue evidence="2">Leaves</tissue>
    </source>
</reference>
<evidence type="ECO:0000256" key="1">
    <source>
        <dbReference type="SAM" id="MobiDB-lite"/>
    </source>
</evidence>
<sequence length="181" mass="19696">MAGVRGNNPKGSPRARTGDVEIGGSGLSPLEPSSLCDSHSASYLYGCIMGVENRITKSFFSHDAHSSTRSMRCMPYGQGAQAVRQMLFQRGSWFKAIHCPLLLKRFRAWPTRSACAASSPVTVMDQILQRCATNLYESDGDSNGGALCLNLAAFDIFADALQNLPSFRRGLVQSSDRIRES</sequence>
<protein>
    <submittedName>
        <fullName evidence="2">Uncharacterized protein</fullName>
    </submittedName>
</protein>